<name>A0A6J7A1B8_9ZZZZ</name>
<dbReference type="SUPFAM" id="SSF53335">
    <property type="entry name" value="S-adenosyl-L-methionine-dependent methyltransferases"/>
    <property type="match status" value="1"/>
</dbReference>
<proteinExistence type="predicted"/>
<organism evidence="2">
    <name type="scientific">freshwater metagenome</name>
    <dbReference type="NCBI Taxonomy" id="449393"/>
    <lineage>
        <taxon>unclassified sequences</taxon>
        <taxon>metagenomes</taxon>
        <taxon>ecological metagenomes</taxon>
    </lineage>
</organism>
<dbReference type="Pfam" id="PF05050">
    <property type="entry name" value="Methyltransf_21"/>
    <property type="match status" value="1"/>
</dbReference>
<dbReference type="EMBL" id="CAFABK010000016">
    <property type="protein sequence ID" value="CAB4826595.1"/>
    <property type="molecule type" value="Genomic_DNA"/>
</dbReference>
<evidence type="ECO:0000313" key="2">
    <source>
        <dbReference type="EMBL" id="CAB4826595.1"/>
    </source>
</evidence>
<dbReference type="AlphaFoldDB" id="A0A6J7A1B8"/>
<feature type="domain" description="Methyltransferase FkbM" evidence="1">
    <location>
        <begin position="114"/>
        <end position="256"/>
    </location>
</feature>
<dbReference type="InterPro" id="IPR029063">
    <property type="entry name" value="SAM-dependent_MTases_sf"/>
</dbReference>
<reference evidence="2" key="1">
    <citation type="submission" date="2020-05" db="EMBL/GenBank/DDBJ databases">
        <authorList>
            <person name="Chiriac C."/>
            <person name="Salcher M."/>
            <person name="Ghai R."/>
            <person name="Kavagutti S V."/>
        </authorList>
    </citation>
    <scope>NUCLEOTIDE SEQUENCE</scope>
</reference>
<gene>
    <name evidence="2" type="ORF">UFOPK3204_00543</name>
</gene>
<protein>
    <submittedName>
        <fullName evidence="2">Unannotated protein</fullName>
    </submittedName>
</protein>
<evidence type="ECO:0000259" key="1">
    <source>
        <dbReference type="Pfam" id="PF05050"/>
    </source>
</evidence>
<accession>A0A6J7A1B8</accession>
<dbReference type="InterPro" id="IPR006342">
    <property type="entry name" value="FkbM_mtfrase"/>
</dbReference>
<sequence length="327" mass="36057">MYGNGLHLPIYPARVPEILETLRATDLPDNNGIFCVDWAGIRTRIAMLPWAPMRFAGTTRTRIPVPSDGYRSEAEEYVGLAISLINEKETYRIVEVGAGWAPWAVMGIVLARRQGKRASGIAVEADPLRATWCLQHAADNNVDAELISGTPMQIAAALSASTAELRVVQAAGWASLTTLRFPVLDDADMGGAVNEAVTPEMDYRGAHLEHFDVPTVTLNSLLGDDDSTDLLHVDLQGMELEVILPGTELIESKVRFMAVGTHNRYVEGQLQQHFLKREWALLMESPSTAVFDGVRPTLTGFTTQDGNQLWANSRFRDTPPVIYRDRS</sequence>
<dbReference type="Gene3D" id="3.40.50.150">
    <property type="entry name" value="Vaccinia Virus protein VP39"/>
    <property type="match status" value="1"/>
</dbReference>